<feature type="transmembrane region" description="Helical" evidence="2">
    <location>
        <begin position="468"/>
        <end position="490"/>
    </location>
</feature>
<keyword evidence="5" id="KW-1185">Reference proteome</keyword>
<reference evidence="4" key="1">
    <citation type="journal article" date="2021" name="Nat. Commun.">
        <title>Genetic determinants of endophytism in the Arabidopsis root mycobiome.</title>
        <authorList>
            <person name="Mesny F."/>
            <person name="Miyauchi S."/>
            <person name="Thiergart T."/>
            <person name="Pickel B."/>
            <person name="Atanasova L."/>
            <person name="Karlsson M."/>
            <person name="Huettel B."/>
            <person name="Barry K.W."/>
            <person name="Haridas S."/>
            <person name="Chen C."/>
            <person name="Bauer D."/>
            <person name="Andreopoulos W."/>
            <person name="Pangilinan J."/>
            <person name="LaButti K."/>
            <person name="Riley R."/>
            <person name="Lipzen A."/>
            <person name="Clum A."/>
            <person name="Drula E."/>
            <person name="Henrissat B."/>
            <person name="Kohler A."/>
            <person name="Grigoriev I.V."/>
            <person name="Martin F.M."/>
            <person name="Hacquard S."/>
        </authorList>
    </citation>
    <scope>NUCLEOTIDE SEQUENCE</scope>
    <source>
        <strain evidence="4">MPI-CAGE-AT-0147</strain>
    </source>
</reference>
<evidence type="ECO:0000256" key="2">
    <source>
        <dbReference type="SAM" id="Phobius"/>
    </source>
</evidence>
<keyword evidence="2" id="KW-0812">Transmembrane</keyword>
<feature type="transmembrane region" description="Helical" evidence="2">
    <location>
        <begin position="331"/>
        <end position="348"/>
    </location>
</feature>
<feature type="transmembrane region" description="Helical" evidence="2">
    <location>
        <begin position="79"/>
        <end position="100"/>
    </location>
</feature>
<comment type="caution">
    <text evidence="4">The sequence shown here is derived from an EMBL/GenBank/DDBJ whole genome shotgun (WGS) entry which is preliminary data.</text>
</comment>
<organism evidence="4 5">
    <name type="scientific">Dactylonectria macrodidyma</name>
    <dbReference type="NCBI Taxonomy" id="307937"/>
    <lineage>
        <taxon>Eukaryota</taxon>
        <taxon>Fungi</taxon>
        <taxon>Dikarya</taxon>
        <taxon>Ascomycota</taxon>
        <taxon>Pezizomycotina</taxon>
        <taxon>Sordariomycetes</taxon>
        <taxon>Hypocreomycetidae</taxon>
        <taxon>Hypocreales</taxon>
        <taxon>Nectriaceae</taxon>
        <taxon>Dactylonectria</taxon>
    </lineage>
</organism>
<dbReference type="Proteomes" id="UP000738349">
    <property type="component" value="Unassembled WGS sequence"/>
</dbReference>
<feature type="region of interest" description="Disordered" evidence="1">
    <location>
        <begin position="421"/>
        <end position="448"/>
    </location>
</feature>
<feature type="transmembrane region" description="Helical" evidence="2">
    <location>
        <begin position="360"/>
        <end position="379"/>
    </location>
</feature>
<dbReference type="AlphaFoldDB" id="A0A9P9D2K3"/>
<feature type="signal peptide" evidence="3">
    <location>
        <begin position="1"/>
        <end position="23"/>
    </location>
</feature>
<dbReference type="PANTHER" id="PTHR35043:SF7">
    <property type="entry name" value="TRANSCRIPTION FACTOR DOMAIN-CONTAINING PROTEIN"/>
    <property type="match status" value="1"/>
</dbReference>
<feature type="chain" id="PRO_5040136309" evidence="3">
    <location>
        <begin position="24"/>
        <end position="516"/>
    </location>
</feature>
<keyword evidence="2" id="KW-0472">Membrane</keyword>
<dbReference type="PANTHER" id="PTHR35043">
    <property type="entry name" value="TRANSCRIPTION FACTOR DOMAIN-CONTAINING PROTEIN"/>
    <property type="match status" value="1"/>
</dbReference>
<feature type="compositionally biased region" description="Basic and acidic residues" evidence="1">
    <location>
        <begin position="425"/>
        <end position="448"/>
    </location>
</feature>
<dbReference type="OrthoDB" id="3061561at2759"/>
<evidence type="ECO:0000256" key="1">
    <source>
        <dbReference type="SAM" id="MobiDB-lite"/>
    </source>
</evidence>
<keyword evidence="2" id="KW-1133">Transmembrane helix</keyword>
<feature type="transmembrane region" description="Helical" evidence="2">
    <location>
        <begin position="47"/>
        <end position="67"/>
    </location>
</feature>
<evidence type="ECO:0000256" key="3">
    <source>
        <dbReference type="SAM" id="SignalP"/>
    </source>
</evidence>
<proteinExistence type="predicted"/>
<accession>A0A9P9D2K3</accession>
<protein>
    <submittedName>
        <fullName evidence="4">Uncharacterized protein</fullName>
    </submittedName>
</protein>
<keyword evidence="3" id="KW-0732">Signal</keyword>
<dbReference type="EMBL" id="JAGMUV010000040">
    <property type="protein sequence ID" value="KAH7111531.1"/>
    <property type="molecule type" value="Genomic_DNA"/>
</dbReference>
<evidence type="ECO:0000313" key="5">
    <source>
        <dbReference type="Proteomes" id="UP000738349"/>
    </source>
</evidence>
<evidence type="ECO:0000313" key="4">
    <source>
        <dbReference type="EMBL" id="KAH7111531.1"/>
    </source>
</evidence>
<name>A0A9P9D2K3_9HYPO</name>
<sequence length="516" mass="58652">MEALQHGLWLLLSFFSLFPLALSTPVNQTDPSYVPEPNMRGTTGLLWSSTATFALCVWTAIHPNVVPIRGAWHPIYYKLTLMAIAVLVPEVILFFAWAQMRLARHIHKKWREAWRDSNESEWLSMSGAFFVVMGGFVVDATQSGSPRDVDQAEPATRCNETDTDFVTTICPEGFEKLLANGENGIIQLVRSGVLTESHFHHRVIKDKSKATNIAKLLVTVQILWMVVQCIGRKSAGLPITLLEAQVLIQILYSILAYLCWWNKPLDIAEPVSLPLSNKVLSDMGHDIDRESRKFFPNQEFVTERADRGGPRDMIWRAGCDGIAFLGPEMEFWSAVITVINGGLHAILWKSHFPTAVERLLWRMSAIGLGLFPLAFWGIVRGNGLERYALWMCHRLRLRDVSFLRAHLEVYTHASREIDLEDLEPTGERQTEERRDTEESRHTEESRRTEESRDRWAGAFPAFPVWSRFLLNGIAILGLYGYILCAGYLTLEAFISVRSLPAGAYSTVRWSTFFPHF</sequence>
<gene>
    <name evidence="4" type="ORF">EDB81DRAFT_829136</name>
</gene>